<name>A0AAE2W1V5_9RHOB</name>
<dbReference type="RefSeq" id="WP_203243682.1">
    <property type="nucleotide sequence ID" value="NZ_JAFBRH010000015.1"/>
</dbReference>
<dbReference type="Proteomes" id="UP000732193">
    <property type="component" value="Unassembled WGS sequence"/>
</dbReference>
<gene>
    <name evidence="1" type="ORF">JQV55_20610</name>
</gene>
<dbReference type="AlphaFoldDB" id="A0AAE2W1V5"/>
<comment type="caution">
    <text evidence="1">The sequence shown here is derived from an EMBL/GenBank/DDBJ whole genome shotgun (WGS) entry which is preliminary data.</text>
</comment>
<proteinExistence type="predicted"/>
<reference evidence="1 2" key="1">
    <citation type="submission" date="2021-01" db="EMBL/GenBank/DDBJ databases">
        <title>Diatom-associated Roseobacters Show Island Model of Population Structure.</title>
        <authorList>
            <person name="Qu L."/>
            <person name="Feng X."/>
            <person name="Chen Y."/>
            <person name="Li L."/>
            <person name="Wang X."/>
            <person name="Hu Z."/>
            <person name="Wang H."/>
            <person name="Luo H."/>
        </authorList>
    </citation>
    <scope>NUCLEOTIDE SEQUENCE [LARGE SCALE GENOMIC DNA]</scope>
    <source>
        <strain evidence="1 2">TR60-84</strain>
    </source>
</reference>
<evidence type="ECO:0000313" key="1">
    <source>
        <dbReference type="EMBL" id="MBM1715984.1"/>
    </source>
</evidence>
<accession>A0AAE2W1V5</accession>
<keyword evidence="2" id="KW-1185">Reference proteome</keyword>
<dbReference type="EMBL" id="JAFBRM010000015">
    <property type="protein sequence ID" value="MBM1715984.1"/>
    <property type="molecule type" value="Genomic_DNA"/>
</dbReference>
<evidence type="ECO:0000313" key="2">
    <source>
        <dbReference type="Proteomes" id="UP000732193"/>
    </source>
</evidence>
<sequence length="48" mass="5518">MNDTPDSPDPYCLMTEIILLRQSARDHDISDDEFTARLQAFLDGFSKQ</sequence>
<protein>
    <submittedName>
        <fullName evidence="1">Uncharacterized protein</fullName>
    </submittedName>
</protein>
<organism evidence="1 2">
    <name type="scientific">Sulfitobacter geojensis</name>
    <dbReference type="NCBI Taxonomy" id="1342299"/>
    <lineage>
        <taxon>Bacteria</taxon>
        <taxon>Pseudomonadati</taxon>
        <taxon>Pseudomonadota</taxon>
        <taxon>Alphaproteobacteria</taxon>
        <taxon>Rhodobacterales</taxon>
        <taxon>Roseobacteraceae</taxon>
        <taxon>Sulfitobacter</taxon>
    </lineage>
</organism>